<evidence type="ECO:0000313" key="1">
    <source>
        <dbReference type="WBParaSite" id="SSLN_0000063201-mRNA-1"/>
    </source>
</evidence>
<organism evidence="1">
    <name type="scientific">Schistocephalus solidus</name>
    <name type="common">Tapeworm</name>
    <dbReference type="NCBI Taxonomy" id="70667"/>
    <lineage>
        <taxon>Eukaryota</taxon>
        <taxon>Metazoa</taxon>
        <taxon>Spiralia</taxon>
        <taxon>Lophotrochozoa</taxon>
        <taxon>Platyhelminthes</taxon>
        <taxon>Cestoda</taxon>
        <taxon>Eucestoda</taxon>
        <taxon>Diphyllobothriidea</taxon>
        <taxon>Diphyllobothriidae</taxon>
        <taxon>Schistocephalus</taxon>
    </lineage>
</organism>
<proteinExistence type="predicted"/>
<name>A0A183S8Q7_SCHSO</name>
<accession>A0A183S8Q7</accession>
<dbReference type="AlphaFoldDB" id="A0A183S8Q7"/>
<dbReference type="WBParaSite" id="SSLN_0000063201-mRNA-1">
    <property type="protein sequence ID" value="SSLN_0000063201-mRNA-1"/>
    <property type="gene ID" value="SSLN_0000063201"/>
</dbReference>
<sequence>LDIVREDMEVVLGPSVFGVRRWRREWIELPSSAAADRPVWRGTIRDIIDETGQISHDRSRNKYK</sequence>
<reference evidence="1" key="1">
    <citation type="submission" date="2016-06" db="UniProtKB">
        <authorList>
            <consortium name="WormBaseParasite"/>
        </authorList>
    </citation>
    <scope>IDENTIFICATION</scope>
</reference>
<protein>
    <submittedName>
        <fullName evidence="1">DUF3363 domain-containing protein</fullName>
    </submittedName>
</protein>